<protein>
    <submittedName>
        <fullName evidence="1">Uncharacterized protein</fullName>
    </submittedName>
</protein>
<evidence type="ECO:0000313" key="2">
    <source>
        <dbReference type="Proteomes" id="UP000821865"/>
    </source>
</evidence>
<accession>A0ACB8C5T1</accession>
<dbReference type="EMBL" id="CM023478">
    <property type="protein sequence ID" value="KAH7934170.1"/>
    <property type="molecule type" value="Genomic_DNA"/>
</dbReference>
<organism evidence="1 2">
    <name type="scientific">Dermacentor silvarum</name>
    <name type="common">Tick</name>
    <dbReference type="NCBI Taxonomy" id="543639"/>
    <lineage>
        <taxon>Eukaryota</taxon>
        <taxon>Metazoa</taxon>
        <taxon>Ecdysozoa</taxon>
        <taxon>Arthropoda</taxon>
        <taxon>Chelicerata</taxon>
        <taxon>Arachnida</taxon>
        <taxon>Acari</taxon>
        <taxon>Parasitiformes</taxon>
        <taxon>Ixodida</taxon>
        <taxon>Ixodoidea</taxon>
        <taxon>Ixodidae</taxon>
        <taxon>Rhipicephalinae</taxon>
        <taxon>Dermacentor</taxon>
    </lineage>
</organism>
<dbReference type="Proteomes" id="UP000821865">
    <property type="component" value="Chromosome 9"/>
</dbReference>
<keyword evidence="2" id="KW-1185">Reference proteome</keyword>
<gene>
    <name evidence="1" type="ORF">HPB49_022387</name>
</gene>
<reference evidence="1" key="1">
    <citation type="submission" date="2020-05" db="EMBL/GenBank/DDBJ databases">
        <title>Large-scale comparative analyses of tick genomes elucidate their genetic diversity and vector capacities.</title>
        <authorList>
            <person name="Jia N."/>
            <person name="Wang J."/>
            <person name="Shi W."/>
            <person name="Du L."/>
            <person name="Sun Y."/>
            <person name="Zhan W."/>
            <person name="Jiang J."/>
            <person name="Wang Q."/>
            <person name="Zhang B."/>
            <person name="Ji P."/>
            <person name="Sakyi L.B."/>
            <person name="Cui X."/>
            <person name="Yuan T."/>
            <person name="Jiang B."/>
            <person name="Yang W."/>
            <person name="Lam T.T.-Y."/>
            <person name="Chang Q."/>
            <person name="Ding S."/>
            <person name="Wang X."/>
            <person name="Zhu J."/>
            <person name="Ruan X."/>
            <person name="Zhao L."/>
            <person name="Wei J."/>
            <person name="Que T."/>
            <person name="Du C."/>
            <person name="Cheng J."/>
            <person name="Dai P."/>
            <person name="Han X."/>
            <person name="Huang E."/>
            <person name="Gao Y."/>
            <person name="Liu J."/>
            <person name="Shao H."/>
            <person name="Ye R."/>
            <person name="Li L."/>
            <person name="Wei W."/>
            <person name="Wang X."/>
            <person name="Wang C."/>
            <person name="Yang T."/>
            <person name="Huo Q."/>
            <person name="Li W."/>
            <person name="Guo W."/>
            <person name="Chen H."/>
            <person name="Zhou L."/>
            <person name="Ni X."/>
            <person name="Tian J."/>
            <person name="Zhou Y."/>
            <person name="Sheng Y."/>
            <person name="Liu T."/>
            <person name="Pan Y."/>
            <person name="Xia L."/>
            <person name="Li J."/>
            <person name="Zhao F."/>
            <person name="Cao W."/>
        </authorList>
    </citation>
    <scope>NUCLEOTIDE SEQUENCE</scope>
    <source>
        <strain evidence="1">Dsil-2018</strain>
    </source>
</reference>
<comment type="caution">
    <text evidence="1">The sequence shown here is derived from an EMBL/GenBank/DDBJ whole genome shotgun (WGS) entry which is preliminary data.</text>
</comment>
<proteinExistence type="predicted"/>
<evidence type="ECO:0000313" key="1">
    <source>
        <dbReference type="EMBL" id="KAH7934170.1"/>
    </source>
</evidence>
<name>A0ACB8C5T1_DERSI</name>
<sequence length="366" mass="40521">MERLQWKQAALRQAIDVTIAAASTLLQATEAPIGELEEHLDILLEQAEVLKAVNDAIEKKVDLQELGTVLTECAAYSLKTCTMKTRIKRALRGGAASEAQSNKRQHLQFAPGDELQGFLNFLKTEVESRERAECGTRQEQSTDRLSRPSRKDIPEKKASASVLTAVMKAETQCKFCEASSHSTADCDVDLPADQKRAIVQRERLCFSRHSERKIRVEALEIPQICCDIVPAPEGSTIKYLEEQGLELADGTQDEAEIGLLLGSDYYWEVTTGSVRRLDSGFVAAETIFGWTLQGTTHTTELTATYVSTVGVLRVAVIDEQDQDDTAAQLKSFWQLEHIGIVDGGEADVENDGVLREFRENVSRSNC</sequence>